<protein>
    <submittedName>
        <fullName evidence="2">9686_t:CDS:1</fullName>
    </submittedName>
</protein>
<dbReference type="Proteomes" id="UP000789508">
    <property type="component" value="Unassembled WGS sequence"/>
</dbReference>
<reference evidence="2" key="1">
    <citation type="submission" date="2021-06" db="EMBL/GenBank/DDBJ databases">
        <authorList>
            <person name="Kallberg Y."/>
            <person name="Tangrot J."/>
            <person name="Rosling A."/>
        </authorList>
    </citation>
    <scope>NUCLEOTIDE SEQUENCE</scope>
    <source>
        <strain evidence="2">FL130A</strain>
    </source>
</reference>
<proteinExistence type="predicted"/>
<evidence type="ECO:0000313" key="2">
    <source>
        <dbReference type="EMBL" id="CAG8527648.1"/>
    </source>
</evidence>
<sequence>MAFIQHQADFFSYPEMITHENVYKNNIFNPNPNPYFHGQKKVADCASTLNDDSQFPVDEISRVQMLLEYLNINNNNNTTAEETKIFDPNTLHFEDFDGVYCEDEVSSSKNNSNYDDDYYYSDFGSTDYSDGKSSSTDDDESLQDDFTSIDEWKKNCLYDDEDQLISNFQLTSAKRHRISKVMQYERQLRELEQEMEDRLIEQEIMGWMDECEENQDDVADADFDY</sequence>
<dbReference type="OrthoDB" id="10477618at2759"/>
<dbReference type="EMBL" id="CAJVPS010001175">
    <property type="protein sequence ID" value="CAG8527648.1"/>
    <property type="molecule type" value="Genomic_DNA"/>
</dbReference>
<evidence type="ECO:0000313" key="3">
    <source>
        <dbReference type="Proteomes" id="UP000789508"/>
    </source>
</evidence>
<evidence type="ECO:0000256" key="1">
    <source>
        <dbReference type="SAM" id="Coils"/>
    </source>
</evidence>
<feature type="coiled-coil region" evidence="1">
    <location>
        <begin position="174"/>
        <end position="201"/>
    </location>
</feature>
<keyword evidence="3" id="KW-1185">Reference proteome</keyword>
<comment type="caution">
    <text evidence="2">The sequence shown here is derived from an EMBL/GenBank/DDBJ whole genome shotgun (WGS) entry which is preliminary data.</text>
</comment>
<name>A0A9N9AFF5_9GLOM</name>
<accession>A0A9N9AFF5</accession>
<gene>
    <name evidence="2" type="ORF">ALEPTO_LOCUS4780</name>
</gene>
<keyword evidence="1" id="KW-0175">Coiled coil</keyword>
<dbReference type="AlphaFoldDB" id="A0A9N9AFF5"/>
<organism evidence="2 3">
    <name type="scientific">Ambispora leptoticha</name>
    <dbReference type="NCBI Taxonomy" id="144679"/>
    <lineage>
        <taxon>Eukaryota</taxon>
        <taxon>Fungi</taxon>
        <taxon>Fungi incertae sedis</taxon>
        <taxon>Mucoromycota</taxon>
        <taxon>Glomeromycotina</taxon>
        <taxon>Glomeromycetes</taxon>
        <taxon>Archaeosporales</taxon>
        <taxon>Ambisporaceae</taxon>
        <taxon>Ambispora</taxon>
    </lineage>
</organism>